<reference evidence="4" key="1">
    <citation type="journal article" date="2019" name="Int. J. Syst. Evol. Microbiol.">
        <title>The Global Catalogue of Microorganisms (GCM) 10K type strain sequencing project: providing services to taxonomists for standard genome sequencing and annotation.</title>
        <authorList>
            <consortium name="The Broad Institute Genomics Platform"/>
            <consortium name="The Broad Institute Genome Sequencing Center for Infectious Disease"/>
            <person name="Wu L."/>
            <person name="Ma J."/>
        </authorList>
    </citation>
    <scope>NUCLEOTIDE SEQUENCE [LARGE SCALE GENOMIC DNA]</scope>
    <source>
        <strain evidence="4">CGMCC 4.7643</strain>
    </source>
</reference>
<proteinExistence type="predicted"/>
<dbReference type="PANTHER" id="PTHR35176">
    <property type="entry name" value="HEME OXYGENASE HI_0854-RELATED"/>
    <property type="match status" value="1"/>
</dbReference>
<gene>
    <name evidence="3" type="ORF">ACFSYJ_03020</name>
</gene>
<dbReference type="InterPro" id="IPR019920">
    <property type="entry name" value="F420-binding_dom_put"/>
</dbReference>
<dbReference type="InterPro" id="IPR052019">
    <property type="entry name" value="F420H2_bilvrd_red/Heme_oxyg"/>
</dbReference>
<evidence type="ECO:0000313" key="4">
    <source>
        <dbReference type="Proteomes" id="UP001597419"/>
    </source>
</evidence>
<protein>
    <submittedName>
        <fullName evidence="3">PPOX class F420-dependent oxidoreductase</fullName>
    </submittedName>
</protein>
<dbReference type="Pfam" id="PF01243">
    <property type="entry name" value="PNPOx_N"/>
    <property type="match status" value="1"/>
</dbReference>
<keyword evidence="4" id="KW-1185">Reference proteome</keyword>
<feature type="domain" description="Pyridoxamine 5'-phosphate oxidase N-terminal" evidence="2">
    <location>
        <begin position="12"/>
        <end position="132"/>
    </location>
</feature>
<evidence type="ECO:0000256" key="1">
    <source>
        <dbReference type="ARBA" id="ARBA00023002"/>
    </source>
</evidence>
<keyword evidence="1" id="KW-0560">Oxidoreductase</keyword>
<dbReference type="SUPFAM" id="SSF50475">
    <property type="entry name" value="FMN-binding split barrel"/>
    <property type="match status" value="1"/>
</dbReference>
<name>A0ABW5GB65_9PSEU</name>
<dbReference type="Gene3D" id="2.30.110.10">
    <property type="entry name" value="Electron Transport, Fmn-binding Protein, Chain A"/>
    <property type="match status" value="1"/>
</dbReference>
<dbReference type="InterPro" id="IPR012349">
    <property type="entry name" value="Split_barrel_FMN-bd"/>
</dbReference>
<accession>A0ABW5GB65</accession>
<dbReference type="EMBL" id="JBHUKU010000002">
    <property type="protein sequence ID" value="MFD2457550.1"/>
    <property type="molecule type" value="Genomic_DNA"/>
</dbReference>
<dbReference type="RefSeq" id="WP_345388964.1">
    <property type="nucleotide sequence ID" value="NZ_BAABHG010000003.1"/>
</dbReference>
<sequence>MAVQISASARLSDEGARFFRAPYFSVLTTLGKDGTPHSSMIWVRRDGDDLLMVTVRGRQKWRDMTRDPRATLLAHDPEDPYHYVEIRGTVTMTEEGGAALMNELCLAYTGKPWEPDPAQGPRVVVRLTPSKVVEANVPR</sequence>
<dbReference type="Proteomes" id="UP001597419">
    <property type="component" value="Unassembled WGS sequence"/>
</dbReference>
<organism evidence="3 4">
    <name type="scientific">Amycolatopsis samaneae</name>
    <dbReference type="NCBI Taxonomy" id="664691"/>
    <lineage>
        <taxon>Bacteria</taxon>
        <taxon>Bacillati</taxon>
        <taxon>Actinomycetota</taxon>
        <taxon>Actinomycetes</taxon>
        <taxon>Pseudonocardiales</taxon>
        <taxon>Pseudonocardiaceae</taxon>
        <taxon>Amycolatopsis</taxon>
    </lineage>
</organism>
<dbReference type="NCBIfam" id="TIGR03618">
    <property type="entry name" value="Rv1155_F420"/>
    <property type="match status" value="1"/>
</dbReference>
<evidence type="ECO:0000313" key="3">
    <source>
        <dbReference type="EMBL" id="MFD2457550.1"/>
    </source>
</evidence>
<comment type="caution">
    <text evidence="3">The sequence shown here is derived from an EMBL/GenBank/DDBJ whole genome shotgun (WGS) entry which is preliminary data.</text>
</comment>
<dbReference type="PANTHER" id="PTHR35176:SF6">
    <property type="entry name" value="HEME OXYGENASE HI_0854-RELATED"/>
    <property type="match status" value="1"/>
</dbReference>
<dbReference type="InterPro" id="IPR011576">
    <property type="entry name" value="Pyridox_Oxase_N"/>
</dbReference>
<evidence type="ECO:0000259" key="2">
    <source>
        <dbReference type="Pfam" id="PF01243"/>
    </source>
</evidence>